<accession>A0A9P1FW98</accession>
<evidence type="ECO:0000313" key="2">
    <source>
        <dbReference type="EMBL" id="CAI3989090.1"/>
    </source>
</evidence>
<comment type="caution">
    <text evidence="2">The sequence shown here is derived from an EMBL/GenBank/DDBJ whole genome shotgun (WGS) entry which is preliminary data.</text>
</comment>
<reference evidence="3 4" key="2">
    <citation type="submission" date="2024-05" db="EMBL/GenBank/DDBJ databases">
        <authorList>
            <person name="Chen Y."/>
            <person name="Shah S."/>
            <person name="Dougan E. K."/>
            <person name="Thang M."/>
            <person name="Chan C."/>
        </authorList>
    </citation>
    <scope>NUCLEOTIDE SEQUENCE [LARGE SCALE GENOMIC DNA]</scope>
</reference>
<dbReference type="AlphaFoldDB" id="A0A9P1FW98"/>
<evidence type="ECO:0000256" key="1">
    <source>
        <dbReference type="SAM" id="MobiDB-lite"/>
    </source>
</evidence>
<dbReference type="Proteomes" id="UP001152797">
    <property type="component" value="Unassembled WGS sequence"/>
</dbReference>
<dbReference type="EMBL" id="CAMXCT010001335">
    <property type="protein sequence ID" value="CAI3989090.1"/>
    <property type="molecule type" value="Genomic_DNA"/>
</dbReference>
<evidence type="ECO:0000313" key="3">
    <source>
        <dbReference type="EMBL" id="CAL4776402.1"/>
    </source>
</evidence>
<gene>
    <name evidence="2" type="ORF">C1SCF055_LOCUS16186</name>
</gene>
<feature type="compositionally biased region" description="Low complexity" evidence="1">
    <location>
        <begin position="658"/>
        <end position="677"/>
    </location>
</feature>
<evidence type="ECO:0000313" key="4">
    <source>
        <dbReference type="Proteomes" id="UP001152797"/>
    </source>
</evidence>
<protein>
    <submittedName>
        <fullName evidence="2">Uncharacterized protein</fullName>
    </submittedName>
</protein>
<reference evidence="2" key="1">
    <citation type="submission" date="2022-10" db="EMBL/GenBank/DDBJ databases">
        <authorList>
            <person name="Chen Y."/>
            <person name="Dougan E. K."/>
            <person name="Chan C."/>
            <person name="Rhodes N."/>
            <person name="Thang M."/>
        </authorList>
    </citation>
    <scope>NUCLEOTIDE SEQUENCE</scope>
</reference>
<keyword evidence="4" id="KW-1185">Reference proteome</keyword>
<dbReference type="EMBL" id="CAMXCT030001335">
    <property type="protein sequence ID" value="CAL4776402.1"/>
    <property type="molecule type" value="Genomic_DNA"/>
</dbReference>
<name>A0A9P1FW98_9DINO</name>
<proteinExistence type="predicted"/>
<organism evidence="2">
    <name type="scientific">Cladocopium goreaui</name>
    <dbReference type="NCBI Taxonomy" id="2562237"/>
    <lineage>
        <taxon>Eukaryota</taxon>
        <taxon>Sar</taxon>
        <taxon>Alveolata</taxon>
        <taxon>Dinophyceae</taxon>
        <taxon>Suessiales</taxon>
        <taxon>Symbiodiniaceae</taxon>
        <taxon>Cladocopium</taxon>
    </lineage>
</organism>
<feature type="region of interest" description="Disordered" evidence="1">
    <location>
        <begin position="639"/>
        <end position="691"/>
    </location>
</feature>
<sequence>MREFLDSAAAKHENSLNSKWKLAVYLDEVSPGNQLKVHNRRKLQACYFSIQEFGGYNLNLVNQLKDGLTQLFKLWIKAFFCESGNLSAGISLQINGLDRVMAFSLGYIVADEAAIKHAFENKGAAGKMLCLFCQTTIQKRYAPAVLGMLVPHTEVDHSKLVLHTDRSIWQVVDHLHAAYMAGRSKKEFSDLETRLGFNYTPHGVLLDHDLRAIVRPISQTCFDPMHVYLVAGIWHREVSLLMNVLAADGYRQPSLHDFCSSFIWPMIHGGASCPAKNSFKKKKEPDAEFKCGASEALALYPVLRAFLVHQVEQPSEPLRQAIESYYRLAEVLDSLKAAAVGAIAPAASYGEQHYLPKHHLAIHLGQQLELHELLISCFVHERWADQQHSGHQSMERSVLREVLLTHFHDLNAVEQNAFKPASETLSSSFRILFGLPFLVSPLLVSRIASRCQSDDIVALADPPAIARVHFHLRYLEHAFTYVQIFAKVSTNRFRPLLDQDALVETSRIRGALVYKMLENDHILEVEICRKAIEERNGLRPLDAAQTGACYNLLLDSLVTLIEAKSSLSVCQLELAKLQKQLCELKQVLLPDVPEWRMEDVLRHGAKRSAAEMGDASPATRDHLRWKSIYQRRINMDLTPTVSPGSPWAQNLEGDEGADMPAMPCAASSAGSASAPASHDQPNEEVPCHELPTLVVAEDAAVKA</sequence>
<dbReference type="EMBL" id="CAMXCT020001335">
    <property type="protein sequence ID" value="CAL1142465.1"/>
    <property type="molecule type" value="Genomic_DNA"/>
</dbReference>